<comment type="subcellular location">
    <subcellularLocation>
        <location evidence="1">Membrane</location>
        <topology evidence="1">Multi-pass membrane protein</topology>
    </subcellularLocation>
</comment>
<keyword evidence="5 7" id="KW-0472">Membrane</keyword>
<feature type="region of interest" description="Disordered" evidence="6">
    <location>
        <begin position="311"/>
        <end position="346"/>
    </location>
</feature>
<dbReference type="Proteomes" id="UP001283361">
    <property type="component" value="Unassembled WGS sequence"/>
</dbReference>
<dbReference type="InterPro" id="IPR036259">
    <property type="entry name" value="MFS_trans_sf"/>
</dbReference>
<feature type="transmembrane region" description="Helical" evidence="7">
    <location>
        <begin position="493"/>
        <end position="513"/>
    </location>
</feature>
<dbReference type="InterPro" id="IPR052983">
    <property type="entry name" value="MFS_Riboflavin_Transporter"/>
</dbReference>
<reference evidence="8" key="1">
    <citation type="journal article" date="2023" name="G3 (Bethesda)">
        <title>A reference genome for the long-term kleptoplast-retaining sea slug Elysia crispata morphotype clarki.</title>
        <authorList>
            <person name="Eastman K.E."/>
            <person name="Pendleton A.L."/>
            <person name="Shaikh M.A."/>
            <person name="Suttiyut T."/>
            <person name="Ogas R."/>
            <person name="Tomko P."/>
            <person name="Gavelis G."/>
            <person name="Widhalm J.R."/>
            <person name="Wisecaver J.H."/>
        </authorList>
    </citation>
    <scope>NUCLEOTIDE SEQUENCE</scope>
    <source>
        <strain evidence="8">ECLA1</strain>
    </source>
</reference>
<protein>
    <submittedName>
        <fullName evidence="8">Uncharacterized protein</fullName>
    </submittedName>
</protein>
<sequence length="610" mass="67482">MRALVRISHLLGFGKVALRLEISVMWTDDIEKSIQTVLKNQLRQKLKLWIGVSFHHEEMSSPSETESLGRKMRRRKMLAACFLLSLPGTMLQFGNILPYLDSYYQVHRPDADIDPLWVVSAFNIFRIFGVIASSVAETRIGLVGTLSLGGAVVCISFLLSYWTVVEPLALFITFGIFYGLGAGAMSPVISKVSLQHVDSVSSWTNSLIAAGLPAGGILYMIIAYLVVNPFNARADRDVDHKTLFSDDDLISNVPYYFLAIACITVVPVAVGIGLIYLNSTETTRKKNYDGEISDMEEMVLYAAKEEQARVKKSKKTTGQYGAVKHNNGQPSQNDDKTNSTGADATEKTFMVQKGREYWLDYTTPSESATNEGFTANEDKPEHSSETGTQDGDSHKIGNEEQVTSVLLTETDTSLQCDLEPKEVVKTKHFWSLWLCTLLLTHTQYIHENLYKLYGATEISNDALLLVTGLLGMLAIAVARPLSWTAFNRWEPKIVLASISVVTAVLMTLMFVFHNYFPPLYIVTTILEFAAVSTVYLLHTEIPSRLFGPTHVTSNALMISTATVVVSILDPIIAHQAVRTDSWGGLITSGSFSAAFALFGFVLLLPNMRKP</sequence>
<organism evidence="8 9">
    <name type="scientific">Elysia crispata</name>
    <name type="common">lettuce slug</name>
    <dbReference type="NCBI Taxonomy" id="231223"/>
    <lineage>
        <taxon>Eukaryota</taxon>
        <taxon>Metazoa</taxon>
        <taxon>Spiralia</taxon>
        <taxon>Lophotrochozoa</taxon>
        <taxon>Mollusca</taxon>
        <taxon>Gastropoda</taxon>
        <taxon>Heterobranchia</taxon>
        <taxon>Euthyneura</taxon>
        <taxon>Panpulmonata</taxon>
        <taxon>Sacoglossa</taxon>
        <taxon>Placobranchoidea</taxon>
        <taxon>Plakobranchidae</taxon>
        <taxon>Elysia</taxon>
    </lineage>
</organism>
<feature type="transmembrane region" description="Helical" evidence="7">
    <location>
        <begin position="168"/>
        <end position="186"/>
    </location>
</feature>
<evidence type="ECO:0000256" key="3">
    <source>
        <dbReference type="ARBA" id="ARBA00022692"/>
    </source>
</evidence>
<dbReference type="SUPFAM" id="SSF103473">
    <property type="entry name" value="MFS general substrate transporter"/>
    <property type="match status" value="1"/>
</dbReference>
<feature type="transmembrane region" description="Helical" evidence="7">
    <location>
        <begin position="429"/>
        <end position="446"/>
    </location>
</feature>
<comment type="caution">
    <text evidence="8">The sequence shown here is derived from an EMBL/GenBank/DDBJ whole genome shotgun (WGS) entry which is preliminary data.</text>
</comment>
<evidence type="ECO:0000256" key="5">
    <source>
        <dbReference type="ARBA" id="ARBA00023136"/>
    </source>
</evidence>
<feature type="transmembrane region" description="Helical" evidence="7">
    <location>
        <begin position="462"/>
        <end position="481"/>
    </location>
</feature>
<evidence type="ECO:0000313" key="9">
    <source>
        <dbReference type="Proteomes" id="UP001283361"/>
    </source>
</evidence>
<evidence type="ECO:0000313" key="8">
    <source>
        <dbReference type="EMBL" id="KAK3740195.1"/>
    </source>
</evidence>
<name>A0AAE0YCN9_9GAST</name>
<feature type="transmembrane region" description="Helical" evidence="7">
    <location>
        <begin position="207"/>
        <end position="227"/>
    </location>
</feature>
<keyword evidence="3 7" id="KW-0812">Transmembrane</keyword>
<proteinExistence type="predicted"/>
<feature type="region of interest" description="Disordered" evidence="6">
    <location>
        <begin position="365"/>
        <end position="397"/>
    </location>
</feature>
<dbReference type="GO" id="GO:0022857">
    <property type="term" value="F:transmembrane transporter activity"/>
    <property type="evidence" value="ECO:0007669"/>
    <property type="project" value="InterPro"/>
</dbReference>
<dbReference type="PANTHER" id="PTHR43385">
    <property type="entry name" value="RIBOFLAVIN TRANSPORTER RIBJ"/>
    <property type="match status" value="1"/>
</dbReference>
<evidence type="ECO:0000256" key="7">
    <source>
        <dbReference type="SAM" id="Phobius"/>
    </source>
</evidence>
<keyword evidence="9" id="KW-1185">Reference proteome</keyword>
<feature type="transmembrane region" description="Helical" evidence="7">
    <location>
        <begin position="585"/>
        <end position="604"/>
    </location>
</feature>
<feature type="transmembrane region" description="Helical" evidence="7">
    <location>
        <begin position="255"/>
        <end position="277"/>
    </location>
</feature>
<feature type="transmembrane region" description="Helical" evidence="7">
    <location>
        <begin position="142"/>
        <end position="162"/>
    </location>
</feature>
<evidence type="ECO:0000256" key="2">
    <source>
        <dbReference type="ARBA" id="ARBA00022448"/>
    </source>
</evidence>
<feature type="transmembrane region" description="Helical" evidence="7">
    <location>
        <begin position="551"/>
        <end position="573"/>
    </location>
</feature>
<dbReference type="AlphaFoldDB" id="A0AAE0YCN9"/>
<dbReference type="PANTHER" id="PTHR43385:SF1">
    <property type="entry name" value="RIBOFLAVIN TRANSPORTER RIBJ"/>
    <property type="match status" value="1"/>
</dbReference>
<feature type="transmembrane region" description="Helical" evidence="7">
    <location>
        <begin position="77"/>
        <end position="96"/>
    </location>
</feature>
<dbReference type="Gene3D" id="1.20.1250.20">
    <property type="entry name" value="MFS general substrate transporter like domains"/>
    <property type="match status" value="1"/>
</dbReference>
<feature type="transmembrane region" description="Helical" evidence="7">
    <location>
        <begin position="116"/>
        <end position="135"/>
    </location>
</feature>
<accession>A0AAE0YCN9</accession>
<evidence type="ECO:0000256" key="4">
    <source>
        <dbReference type="ARBA" id="ARBA00022989"/>
    </source>
</evidence>
<evidence type="ECO:0000256" key="6">
    <source>
        <dbReference type="SAM" id="MobiDB-lite"/>
    </source>
</evidence>
<dbReference type="Pfam" id="PF07690">
    <property type="entry name" value="MFS_1"/>
    <property type="match status" value="1"/>
</dbReference>
<dbReference type="GO" id="GO:0016020">
    <property type="term" value="C:membrane"/>
    <property type="evidence" value="ECO:0007669"/>
    <property type="project" value="UniProtKB-SubCell"/>
</dbReference>
<evidence type="ECO:0000256" key="1">
    <source>
        <dbReference type="ARBA" id="ARBA00004141"/>
    </source>
</evidence>
<keyword evidence="2" id="KW-0813">Transport</keyword>
<feature type="compositionally biased region" description="Polar residues" evidence="6">
    <location>
        <begin position="326"/>
        <end position="342"/>
    </location>
</feature>
<keyword evidence="4 7" id="KW-1133">Transmembrane helix</keyword>
<dbReference type="EMBL" id="JAWDGP010006482">
    <property type="protein sequence ID" value="KAK3740195.1"/>
    <property type="molecule type" value="Genomic_DNA"/>
</dbReference>
<gene>
    <name evidence="8" type="ORF">RRG08_054218</name>
</gene>
<dbReference type="InterPro" id="IPR011701">
    <property type="entry name" value="MFS"/>
</dbReference>
<feature type="transmembrane region" description="Helical" evidence="7">
    <location>
        <begin position="519"/>
        <end position="539"/>
    </location>
</feature>